<dbReference type="EMBL" id="CAJNDS010002210">
    <property type="protein sequence ID" value="CAE7374133.1"/>
    <property type="molecule type" value="Genomic_DNA"/>
</dbReference>
<keyword evidence="3" id="KW-0812">Transmembrane</keyword>
<feature type="transmembrane region" description="Helical" evidence="3">
    <location>
        <begin position="60"/>
        <end position="77"/>
    </location>
</feature>
<keyword evidence="3" id="KW-1133">Transmembrane helix</keyword>
<dbReference type="OrthoDB" id="10531138at2759"/>
<evidence type="ECO:0000313" key="4">
    <source>
        <dbReference type="EMBL" id="CAE7374133.1"/>
    </source>
</evidence>
<dbReference type="AlphaFoldDB" id="A0A812Q4G0"/>
<gene>
    <name evidence="4" type="ORF">SNAT2548_LOCUS20439</name>
</gene>
<keyword evidence="3" id="KW-0472">Membrane</keyword>
<protein>
    <submittedName>
        <fullName evidence="4">Uncharacterized protein</fullName>
    </submittedName>
</protein>
<comment type="caution">
    <text evidence="4">The sequence shown here is derived from an EMBL/GenBank/DDBJ whole genome shotgun (WGS) entry which is preliminary data.</text>
</comment>
<evidence type="ECO:0000256" key="3">
    <source>
        <dbReference type="SAM" id="Phobius"/>
    </source>
</evidence>
<evidence type="ECO:0000256" key="2">
    <source>
        <dbReference type="SAM" id="MobiDB-lite"/>
    </source>
</evidence>
<evidence type="ECO:0000313" key="5">
    <source>
        <dbReference type="Proteomes" id="UP000604046"/>
    </source>
</evidence>
<accession>A0A812Q4G0</accession>
<reference evidence="4" key="1">
    <citation type="submission" date="2021-02" db="EMBL/GenBank/DDBJ databases">
        <authorList>
            <person name="Dougan E. K."/>
            <person name="Rhodes N."/>
            <person name="Thang M."/>
            <person name="Chan C."/>
        </authorList>
    </citation>
    <scope>NUCLEOTIDE SEQUENCE</scope>
</reference>
<sequence>MFLRFFIYSQIKEFGALVFAATMNVRQVVSILVSYAAGQPGLLIHVDARFASKMKYHNPVTAWQILGLLIIFSALFYKSFRAMMEAPSQEEKKPILEPKVEAPVEPNVIDKKAIIEDMIAERVQKVEELTERIQRHQYRQQLAEAAKAKLMKQQELELAAEQQERAAARAASMAAFEARVGAAERKRRAVEAEMVRQLRQQEEEKQERAKQAEIERCRLRDQRLARHRQQMAEKFRRPATAVRQQPEIVTAQEAPKPRPRSAPASAAAVARRQGLHLFAESLDAAHNRYLLRPRTASGKMGKGKPAKCADPRELQRPKSAVLCCVTCGQKVDK</sequence>
<organism evidence="4 5">
    <name type="scientific">Symbiodinium natans</name>
    <dbReference type="NCBI Taxonomy" id="878477"/>
    <lineage>
        <taxon>Eukaryota</taxon>
        <taxon>Sar</taxon>
        <taxon>Alveolata</taxon>
        <taxon>Dinophyceae</taxon>
        <taxon>Suessiales</taxon>
        <taxon>Symbiodiniaceae</taxon>
        <taxon>Symbiodinium</taxon>
    </lineage>
</organism>
<feature type="coiled-coil region" evidence="1">
    <location>
        <begin position="126"/>
        <end position="215"/>
    </location>
</feature>
<keyword evidence="1" id="KW-0175">Coiled coil</keyword>
<feature type="region of interest" description="Disordered" evidence="2">
    <location>
        <begin position="231"/>
        <end position="265"/>
    </location>
</feature>
<proteinExistence type="predicted"/>
<name>A0A812Q4G0_9DINO</name>
<evidence type="ECO:0000256" key="1">
    <source>
        <dbReference type="SAM" id="Coils"/>
    </source>
</evidence>
<dbReference type="Proteomes" id="UP000604046">
    <property type="component" value="Unassembled WGS sequence"/>
</dbReference>
<keyword evidence="5" id="KW-1185">Reference proteome</keyword>